<dbReference type="Pfam" id="PF02447">
    <property type="entry name" value="GntP_permease"/>
    <property type="match status" value="1"/>
</dbReference>
<evidence type="ECO:0000313" key="3">
    <source>
        <dbReference type="Proteomes" id="UP001139971"/>
    </source>
</evidence>
<organism evidence="2 3">
    <name type="scientific">Tahibacter soli</name>
    <dbReference type="NCBI Taxonomy" id="2983605"/>
    <lineage>
        <taxon>Bacteria</taxon>
        <taxon>Pseudomonadati</taxon>
        <taxon>Pseudomonadota</taxon>
        <taxon>Gammaproteobacteria</taxon>
        <taxon>Lysobacterales</taxon>
        <taxon>Rhodanobacteraceae</taxon>
        <taxon>Tahibacter</taxon>
    </lineage>
</organism>
<dbReference type="PANTHER" id="PTHR30354">
    <property type="entry name" value="GNT FAMILY GLUCONATE TRANSPORTER"/>
    <property type="match status" value="1"/>
</dbReference>
<feature type="transmembrane region" description="Helical" evidence="1">
    <location>
        <begin position="148"/>
        <end position="165"/>
    </location>
</feature>
<dbReference type="RefSeq" id="WP_263541208.1">
    <property type="nucleotide sequence ID" value="NZ_JAOVZO020000020.1"/>
</dbReference>
<reference evidence="2" key="1">
    <citation type="submission" date="2023-02" db="EMBL/GenBank/DDBJ databases">
        <title>Tahibacter soli sp. nov. isolated from soil.</title>
        <authorList>
            <person name="Baek J.H."/>
            <person name="Lee J.K."/>
            <person name="Choi D.G."/>
            <person name="Jeon C.O."/>
        </authorList>
    </citation>
    <scope>NUCLEOTIDE SEQUENCE</scope>
    <source>
        <strain evidence="2">BL</strain>
    </source>
</reference>
<dbReference type="InterPro" id="IPR003474">
    <property type="entry name" value="Glcn_transporter"/>
</dbReference>
<keyword evidence="3" id="KW-1185">Reference proteome</keyword>
<evidence type="ECO:0000256" key="1">
    <source>
        <dbReference type="SAM" id="Phobius"/>
    </source>
</evidence>
<keyword evidence="1" id="KW-1133">Transmembrane helix</keyword>
<dbReference type="GO" id="GO:0005886">
    <property type="term" value="C:plasma membrane"/>
    <property type="evidence" value="ECO:0007669"/>
    <property type="project" value="TreeGrafter"/>
</dbReference>
<feature type="transmembrane region" description="Helical" evidence="1">
    <location>
        <begin position="260"/>
        <end position="278"/>
    </location>
</feature>
<dbReference type="GO" id="GO:0015128">
    <property type="term" value="F:gluconate transmembrane transporter activity"/>
    <property type="evidence" value="ECO:0007669"/>
    <property type="project" value="InterPro"/>
</dbReference>
<name>A0A9X4BK09_9GAMM</name>
<comment type="caution">
    <text evidence="2">The sequence shown here is derived from an EMBL/GenBank/DDBJ whole genome shotgun (WGS) entry which is preliminary data.</text>
</comment>
<feature type="transmembrane region" description="Helical" evidence="1">
    <location>
        <begin position="185"/>
        <end position="205"/>
    </location>
</feature>
<feature type="transmembrane region" description="Helical" evidence="1">
    <location>
        <begin position="237"/>
        <end position="254"/>
    </location>
</feature>
<dbReference type="Proteomes" id="UP001139971">
    <property type="component" value="Unassembled WGS sequence"/>
</dbReference>
<dbReference type="EMBL" id="JAOVZO020000020">
    <property type="protein sequence ID" value="MDC8015656.1"/>
    <property type="molecule type" value="Genomic_DNA"/>
</dbReference>
<feature type="transmembrane region" description="Helical" evidence="1">
    <location>
        <begin position="101"/>
        <end position="118"/>
    </location>
</feature>
<protein>
    <submittedName>
        <fullName evidence="2">SLC13 family permease</fullName>
    </submittedName>
</protein>
<evidence type="ECO:0000313" key="2">
    <source>
        <dbReference type="EMBL" id="MDC8015656.1"/>
    </source>
</evidence>
<dbReference type="PANTHER" id="PTHR30354:SF7">
    <property type="entry name" value="BLL7963 PROTEIN"/>
    <property type="match status" value="1"/>
</dbReference>
<accession>A0A9X4BK09</accession>
<sequence length="437" mass="45114">MLSFIGLAGGLALLIALAMRGVNLFIATPLCAAVVALTSGLPLLPAGDAVATNDLVGTYMSGFSGFIASWFFMFLLGSIFGKLMEDSGAAESVARWVIDRIGVRHAALAVVLACVVLTYGGVSLFVVAFSVYPTALSLFRAADLPRRFIPAALGFGSITITMTAAGSPEIQNWIPIKFLKTSPWAAWEASLVAAIVMALLGHWWLNRMLANAKARGERFEAREDDPQVSRTDLPSPLLSLVPLALVLALSFALHETLHTGALIVALFAGCVATAALGWRHLRMPGKALADGSTGALVAIGNTAAVVGFGAVAKAAPAFADTVAWITHLPGGGIVNAAIAVSLIAAMTGSASGGQAIALPILAPLYLGQGVSADQLHRSVALASGALDAMPHNGYIVTTIRAICGETHKAAYWPMAAMTMAVPTLGLIVCLVCFSLGL</sequence>
<keyword evidence="1" id="KW-0472">Membrane</keyword>
<keyword evidence="1" id="KW-0812">Transmembrane</keyword>
<feature type="transmembrane region" description="Helical" evidence="1">
    <location>
        <begin position="410"/>
        <end position="436"/>
    </location>
</feature>
<proteinExistence type="predicted"/>
<feature type="transmembrane region" description="Helical" evidence="1">
    <location>
        <begin position="56"/>
        <end position="80"/>
    </location>
</feature>
<gene>
    <name evidence="2" type="ORF">OD750_024275</name>
</gene>
<dbReference type="AlphaFoldDB" id="A0A9X4BK09"/>